<dbReference type="EMBL" id="LR798294">
    <property type="protein sequence ID" value="CAB5221859.1"/>
    <property type="molecule type" value="Genomic_DNA"/>
</dbReference>
<proteinExistence type="predicted"/>
<accession>A0A6J7WUU9</accession>
<keyword evidence="2" id="KW-0472">Membrane</keyword>
<dbReference type="Pfam" id="PF11351">
    <property type="entry name" value="GTA_holin_3TM"/>
    <property type="match status" value="1"/>
</dbReference>
<sequence length="175" mass="18534">MTKENKKEEKAQKKAEEDWMTKKWRPMMAMMYMTCCLFDFALFPIMFTVVQFWEVQAANDAFRQWVPITLQGGGLFHVAMGGVLGVSAYGRTQEKVAGASNVSTGLPTSGVPTPSLSSATPAFSGGGFSTPAPVASTGFTPAPSQGFATEPAAPSFNSAPTAPGGRRPVTPGFNV</sequence>
<feature type="transmembrane region" description="Helical" evidence="2">
    <location>
        <begin position="29"/>
        <end position="53"/>
    </location>
</feature>
<keyword evidence="2" id="KW-1133">Transmembrane helix</keyword>
<protein>
    <submittedName>
        <fullName evidence="3">Holin of 3TMs, for gene-transfer release</fullName>
    </submittedName>
</protein>
<reference evidence="3" key="1">
    <citation type="submission" date="2020-05" db="EMBL/GenBank/DDBJ databases">
        <authorList>
            <person name="Chiriac C."/>
            <person name="Salcher M."/>
            <person name="Ghai R."/>
            <person name="Kavagutti S V."/>
        </authorList>
    </citation>
    <scope>NUCLEOTIDE SEQUENCE</scope>
</reference>
<feature type="transmembrane region" description="Helical" evidence="2">
    <location>
        <begin position="65"/>
        <end position="86"/>
    </location>
</feature>
<evidence type="ECO:0000256" key="1">
    <source>
        <dbReference type="SAM" id="MobiDB-lite"/>
    </source>
</evidence>
<evidence type="ECO:0000313" key="3">
    <source>
        <dbReference type="EMBL" id="CAB5221859.1"/>
    </source>
</evidence>
<feature type="region of interest" description="Disordered" evidence="1">
    <location>
        <begin position="139"/>
        <end position="175"/>
    </location>
</feature>
<organism evidence="3">
    <name type="scientific">uncultured Caudovirales phage</name>
    <dbReference type="NCBI Taxonomy" id="2100421"/>
    <lineage>
        <taxon>Viruses</taxon>
        <taxon>Duplodnaviria</taxon>
        <taxon>Heunggongvirae</taxon>
        <taxon>Uroviricota</taxon>
        <taxon>Caudoviricetes</taxon>
        <taxon>Peduoviridae</taxon>
        <taxon>Maltschvirus</taxon>
        <taxon>Maltschvirus maltsch</taxon>
    </lineage>
</organism>
<dbReference type="InterPro" id="IPR021497">
    <property type="entry name" value="GTA_holin_3TM"/>
</dbReference>
<name>A0A6J7WUU9_9CAUD</name>
<keyword evidence="2" id="KW-0812">Transmembrane</keyword>
<gene>
    <name evidence="3" type="ORF">UFOVP242_110</name>
</gene>
<evidence type="ECO:0000256" key="2">
    <source>
        <dbReference type="SAM" id="Phobius"/>
    </source>
</evidence>